<proteinExistence type="predicted"/>
<reference evidence="1" key="1">
    <citation type="submission" date="2014-11" db="EMBL/GenBank/DDBJ databases">
        <authorList>
            <person name="Amaro Gonzalez C."/>
        </authorList>
    </citation>
    <scope>NUCLEOTIDE SEQUENCE</scope>
</reference>
<organism evidence="1">
    <name type="scientific">Anguilla anguilla</name>
    <name type="common">European freshwater eel</name>
    <name type="synonym">Muraena anguilla</name>
    <dbReference type="NCBI Taxonomy" id="7936"/>
    <lineage>
        <taxon>Eukaryota</taxon>
        <taxon>Metazoa</taxon>
        <taxon>Chordata</taxon>
        <taxon>Craniata</taxon>
        <taxon>Vertebrata</taxon>
        <taxon>Euteleostomi</taxon>
        <taxon>Actinopterygii</taxon>
        <taxon>Neopterygii</taxon>
        <taxon>Teleostei</taxon>
        <taxon>Anguilliformes</taxon>
        <taxon>Anguillidae</taxon>
        <taxon>Anguilla</taxon>
    </lineage>
</organism>
<sequence length="36" mass="4094">MLNKEELDSLMGEVSEALNHLSVTFQHCPFDLIQTC</sequence>
<protein>
    <submittedName>
        <fullName evidence="1">Uncharacterized protein</fullName>
    </submittedName>
</protein>
<evidence type="ECO:0000313" key="1">
    <source>
        <dbReference type="EMBL" id="JAH51100.1"/>
    </source>
</evidence>
<accession>A0A0E9TDW1</accession>
<reference evidence="1" key="2">
    <citation type="journal article" date="2015" name="Fish Shellfish Immunol.">
        <title>Early steps in the European eel (Anguilla anguilla)-Vibrio vulnificus interaction in the gills: Role of the RtxA13 toxin.</title>
        <authorList>
            <person name="Callol A."/>
            <person name="Pajuelo D."/>
            <person name="Ebbesson L."/>
            <person name="Teles M."/>
            <person name="MacKenzie S."/>
            <person name="Amaro C."/>
        </authorList>
    </citation>
    <scope>NUCLEOTIDE SEQUENCE</scope>
</reference>
<name>A0A0E9TDW1_ANGAN</name>
<dbReference type="AlphaFoldDB" id="A0A0E9TDW1"/>
<dbReference type="EMBL" id="GBXM01057477">
    <property type="protein sequence ID" value="JAH51100.1"/>
    <property type="molecule type" value="Transcribed_RNA"/>
</dbReference>